<reference evidence="1" key="1">
    <citation type="submission" date="2020-11" db="EMBL/GenBank/DDBJ databases">
        <authorList>
            <person name="Tran Van P."/>
        </authorList>
    </citation>
    <scope>NUCLEOTIDE SEQUENCE</scope>
</reference>
<protein>
    <submittedName>
        <fullName evidence="1">Uncharacterized protein</fullName>
    </submittedName>
</protein>
<organism evidence="1">
    <name type="scientific">Timema shepardi</name>
    <name type="common">Walking stick</name>
    <dbReference type="NCBI Taxonomy" id="629360"/>
    <lineage>
        <taxon>Eukaryota</taxon>
        <taxon>Metazoa</taxon>
        <taxon>Ecdysozoa</taxon>
        <taxon>Arthropoda</taxon>
        <taxon>Hexapoda</taxon>
        <taxon>Insecta</taxon>
        <taxon>Pterygota</taxon>
        <taxon>Neoptera</taxon>
        <taxon>Polyneoptera</taxon>
        <taxon>Phasmatodea</taxon>
        <taxon>Timematodea</taxon>
        <taxon>Timematoidea</taxon>
        <taxon>Timematidae</taxon>
        <taxon>Timema</taxon>
    </lineage>
</organism>
<proteinExistence type="predicted"/>
<dbReference type="EMBL" id="OC000553">
    <property type="protein sequence ID" value="CAD7257649.1"/>
    <property type="molecule type" value="Genomic_DNA"/>
</dbReference>
<sequence length="280" mass="31756">MCHIKFLDDVVDRGNNPEQTDVTKGGNRKVADWRGRPDQRLVHFYVNGEIFFTSSVEKGRGGELNYNLVLDKFNYHRSPSISRELKNFNNCGVPLQGSTTSRGISPADSLGPAPVANVSSKAAAGLVRNWDPNPGHDRQIRLHLRYRQPQCYQLSPRDEVFTRVQKRGAERLLSRLQQLYEAYQTYEQKKRSQISLYRRGDLPPHFSGVRAGGGSNPPSFYGRLHQYYQDRIINFQFFSASAIFGFRDLSVLVGAEGYFGRLGSHASPFNLAPTIPQNRF</sequence>
<dbReference type="AlphaFoldDB" id="A0A7R9FX18"/>
<accession>A0A7R9FX18</accession>
<name>A0A7R9FX18_TIMSH</name>
<evidence type="ECO:0000313" key="1">
    <source>
        <dbReference type="EMBL" id="CAD7257649.1"/>
    </source>
</evidence>
<gene>
    <name evidence="1" type="ORF">TSIB3V08_LOCUS1906</name>
</gene>